<reference evidence="2 3" key="1">
    <citation type="submission" date="2016-10" db="EMBL/GenBank/DDBJ databases">
        <authorList>
            <person name="de Groot N.N."/>
        </authorList>
    </citation>
    <scope>NUCLEOTIDE SEQUENCE [LARGE SCALE GENOMIC DNA]</scope>
    <source>
        <strain evidence="2 3">DSM 8423</strain>
    </source>
</reference>
<dbReference type="OrthoDB" id="5145891at2"/>
<evidence type="ECO:0008006" key="4">
    <source>
        <dbReference type="Google" id="ProtNLM"/>
    </source>
</evidence>
<proteinExistence type="predicted"/>
<dbReference type="AlphaFoldDB" id="A0A1H7U985"/>
<dbReference type="Proteomes" id="UP000198744">
    <property type="component" value="Unassembled WGS sequence"/>
</dbReference>
<evidence type="ECO:0000313" key="2">
    <source>
        <dbReference type="EMBL" id="SEL93572.1"/>
    </source>
</evidence>
<feature type="region of interest" description="Disordered" evidence="1">
    <location>
        <begin position="309"/>
        <end position="334"/>
    </location>
</feature>
<evidence type="ECO:0000256" key="1">
    <source>
        <dbReference type="SAM" id="MobiDB-lite"/>
    </source>
</evidence>
<dbReference type="RefSeq" id="WP_093881773.1">
    <property type="nucleotide sequence ID" value="NZ_FOBS01000001.1"/>
</dbReference>
<evidence type="ECO:0000313" key="3">
    <source>
        <dbReference type="Proteomes" id="UP000198744"/>
    </source>
</evidence>
<protein>
    <recommendedName>
        <fullName evidence="4">Phage late control gene D protein (GPD)</fullName>
    </recommendedName>
</protein>
<gene>
    <name evidence="2" type="ORF">SAMN04489760_10150</name>
</gene>
<dbReference type="STRING" id="43775.SAMN04489760_10150"/>
<name>A0A1H7U985_9BACT</name>
<accession>A0A1H7U985</accession>
<keyword evidence="3" id="KW-1185">Reference proteome</keyword>
<dbReference type="SUPFAM" id="SSF69279">
    <property type="entry name" value="Phage tail proteins"/>
    <property type="match status" value="1"/>
</dbReference>
<organism evidence="2 3">
    <name type="scientific">Syntrophus gentianae</name>
    <dbReference type="NCBI Taxonomy" id="43775"/>
    <lineage>
        <taxon>Bacteria</taxon>
        <taxon>Pseudomonadati</taxon>
        <taxon>Thermodesulfobacteriota</taxon>
        <taxon>Syntrophia</taxon>
        <taxon>Syntrophales</taxon>
        <taxon>Syntrophaceae</taxon>
        <taxon>Syntrophus</taxon>
    </lineage>
</organism>
<dbReference type="EMBL" id="FOBS01000001">
    <property type="protein sequence ID" value="SEL93572.1"/>
    <property type="molecule type" value="Genomic_DNA"/>
</dbReference>
<feature type="compositionally biased region" description="Gly residues" evidence="1">
    <location>
        <begin position="319"/>
        <end position="334"/>
    </location>
</feature>
<sequence>MTFPVGISLTLGNNRYDSHVRRLRVSLSLLPGVNSAIAVLPSSVSFSAATGENAIVELTAGDTTETVLTGTVKAIERSLTAITVTLSDGSADLHAYRPATTYEGQTSGQILQALAGDAGLSTGRIDASLDLAAYVAEQNRTAGEHAALLARLSGCLAYVNCDNELAAPKISDSADGALRYGRDILVYQVQERKKDRPDCVAIGNGPAGSGSAPDVLRQTVATLPSNAQSPGATTRWQPYAFLRTPSAASDAGDALNGEEGRRLSRAEGHCLLSPQLRLGSVLEISDSPDGLSSGPWIVTGILHEVHPSGRSRTTFRGESAGGSGGLDGLAGGLL</sequence>